<accession>A0A654U7Z7</accession>
<organism evidence="1 2">
    <name type="scientific">Mycobacterium tuberculosis</name>
    <dbReference type="NCBI Taxonomy" id="1773"/>
    <lineage>
        <taxon>Bacteria</taxon>
        <taxon>Bacillati</taxon>
        <taxon>Actinomycetota</taxon>
        <taxon>Actinomycetes</taxon>
        <taxon>Mycobacteriales</taxon>
        <taxon>Mycobacteriaceae</taxon>
        <taxon>Mycobacterium</taxon>
        <taxon>Mycobacterium tuberculosis complex</taxon>
    </lineage>
</organism>
<dbReference type="Proteomes" id="UP000046680">
    <property type="component" value="Unassembled WGS sequence"/>
</dbReference>
<name>A0A654U7Z7_MYCTX</name>
<evidence type="ECO:0000313" key="1">
    <source>
        <dbReference type="EMBL" id="CFS15622.1"/>
    </source>
</evidence>
<reference evidence="1 2" key="1">
    <citation type="submission" date="2015-03" db="EMBL/GenBank/DDBJ databases">
        <authorList>
            <consortium name="Pathogen Informatics"/>
        </authorList>
    </citation>
    <scope>NUCLEOTIDE SEQUENCE [LARGE SCALE GENOMIC DNA]</scope>
    <source>
        <strain evidence="1 2">C09601061</strain>
    </source>
</reference>
<dbReference type="AlphaFoldDB" id="A0A654U7Z7"/>
<dbReference type="EMBL" id="CGCX01002733">
    <property type="protein sequence ID" value="CFS15622.1"/>
    <property type="molecule type" value="Genomic_DNA"/>
</dbReference>
<proteinExistence type="predicted"/>
<protein>
    <submittedName>
        <fullName evidence="1">Uncharacterized protein</fullName>
    </submittedName>
</protein>
<sequence>MTCSRSLAPPIMSPPMKLRLYVCSSVVEVLTVATMRSRNPGANRSIWSMTAAVASPV</sequence>
<evidence type="ECO:0000313" key="2">
    <source>
        <dbReference type="Proteomes" id="UP000046680"/>
    </source>
</evidence>
<gene>
    <name evidence="1" type="ORF">ERS007657_04289</name>
</gene>